<dbReference type="InterPro" id="IPR030678">
    <property type="entry name" value="Peptide/Ni-bd"/>
</dbReference>
<dbReference type="PIRSF" id="PIRSF002741">
    <property type="entry name" value="MppA"/>
    <property type="match status" value="1"/>
</dbReference>
<comment type="caution">
    <text evidence="6">The sequence shown here is derived from an EMBL/GenBank/DDBJ whole genome shotgun (WGS) entry which is preliminary data.</text>
</comment>
<dbReference type="PANTHER" id="PTHR30290:SF38">
    <property type="entry name" value="D,D-DIPEPTIDE-BINDING PERIPLASMIC PROTEIN DDPA-RELATED"/>
    <property type="match status" value="1"/>
</dbReference>
<keyword evidence="3 4" id="KW-0732">Signal</keyword>
<comment type="subcellular location">
    <subcellularLocation>
        <location evidence="1">Periplasm</location>
    </subcellularLocation>
</comment>
<dbReference type="PROSITE" id="PS01040">
    <property type="entry name" value="SBP_BACTERIAL_5"/>
    <property type="match status" value="1"/>
</dbReference>
<dbReference type="PANTHER" id="PTHR30290">
    <property type="entry name" value="PERIPLASMIC BINDING COMPONENT OF ABC TRANSPORTER"/>
    <property type="match status" value="1"/>
</dbReference>
<evidence type="ECO:0000313" key="7">
    <source>
        <dbReference type="Proteomes" id="UP001262410"/>
    </source>
</evidence>
<sequence>MKAIVLPILVACLAATPALAGGDTLLVRLNADIRSLDPGTNRDGNTDLVQTHLFEGLVAFKEDATVGPLLAKSVDVSPDGRTYTFVLRDGLKFSNGEPVTSADVLFDWKRYTDPDTGWRCLTEVDGRGAVKVADVTAKDDKTVVFTLEKPSALFLGTLARPDCGGTGIYHRSSLGRDGKWVTPVTTAPYKLGEWKRGQYIELLRNDHYVSLPGDRDGLTGNKTVAIPKLRFLVIPDESTAKAALLTGDIDLNYDVENADVAEYQSTPDLVTDTSPTMNISDFLFQTNDPLLSDVRIRKAFLLSLDMPELVGQVTSGQSQPNNSPIPPASAFHKAPQSVIVQRDIPAAKTLLAEAGYDGRPIKMITNKRYQPMFDQAILAQAMAQEAGLNIELEVIDWATQQDRYLAGNYQIMSHGFSARLDPSLSFEMFSGDKTKQPRKVWDNPEAAKLLAASMETSDIAQRQALLDKLEALYRDDVAMITLYSGVRTGAARANVVGYKGWALGTPRAWGVSFKP</sequence>
<dbReference type="Pfam" id="PF00496">
    <property type="entry name" value="SBP_bac_5"/>
    <property type="match status" value="1"/>
</dbReference>
<comment type="similarity">
    <text evidence="2">Belongs to the bacterial solute-binding protein 5 family.</text>
</comment>
<dbReference type="Gene3D" id="3.90.76.10">
    <property type="entry name" value="Dipeptide-binding Protein, Domain 1"/>
    <property type="match status" value="1"/>
</dbReference>
<dbReference type="RefSeq" id="WP_309800043.1">
    <property type="nucleotide sequence ID" value="NZ_JAVDPW010000011.1"/>
</dbReference>
<evidence type="ECO:0000256" key="3">
    <source>
        <dbReference type="ARBA" id="ARBA00022729"/>
    </source>
</evidence>
<dbReference type="EMBL" id="JAVDPW010000011">
    <property type="protein sequence ID" value="MDR6293243.1"/>
    <property type="molecule type" value="Genomic_DNA"/>
</dbReference>
<dbReference type="SUPFAM" id="SSF53850">
    <property type="entry name" value="Periplasmic binding protein-like II"/>
    <property type="match status" value="1"/>
</dbReference>
<name>A0ABU1JY66_9PROT</name>
<evidence type="ECO:0000256" key="2">
    <source>
        <dbReference type="ARBA" id="ARBA00005695"/>
    </source>
</evidence>
<accession>A0ABU1JY66</accession>
<proteinExistence type="inferred from homology"/>
<evidence type="ECO:0000259" key="5">
    <source>
        <dbReference type="Pfam" id="PF00496"/>
    </source>
</evidence>
<dbReference type="InterPro" id="IPR000914">
    <property type="entry name" value="SBP_5_dom"/>
</dbReference>
<feature type="domain" description="Solute-binding protein family 5" evidence="5">
    <location>
        <begin position="66"/>
        <end position="433"/>
    </location>
</feature>
<dbReference type="InterPro" id="IPR039424">
    <property type="entry name" value="SBP_5"/>
</dbReference>
<feature type="signal peptide" evidence="4">
    <location>
        <begin position="1"/>
        <end position="20"/>
    </location>
</feature>
<evidence type="ECO:0000256" key="4">
    <source>
        <dbReference type="SAM" id="SignalP"/>
    </source>
</evidence>
<gene>
    <name evidence="6" type="ORF">E9232_005793</name>
</gene>
<dbReference type="Gene3D" id="3.10.105.10">
    <property type="entry name" value="Dipeptide-binding Protein, Domain 3"/>
    <property type="match status" value="1"/>
</dbReference>
<evidence type="ECO:0000256" key="1">
    <source>
        <dbReference type="ARBA" id="ARBA00004418"/>
    </source>
</evidence>
<dbReference type="InterPro" id="IPR023765">
    <property type="entry name" value="SBP_5_CS"/>
</dbReference>
<dbReference type="Gene3D" id="3.40.190.10">
    <property type="entry name" value="Periplasmic binding protein-like II"/>
    <property type="match status" value="1"/>
</dbReference>
<protein>
    <submittedName>
        <fullName evidence="6">Peptide/nickel transport system substrate-binding protein</fullName>
    </submittedName>
</protein>
<dbReference type="Proteomes" id="UP001262410">
    <property type="component" value="Unassembled WGS sequence"/>
</dbReference>
<reference evidence="6 7" key="1">
    <citation type="submission" date="2023-07" db="EMBL/GenBank/DDBJ databases">
        <title>Sorghum-associated microbial communities from plants grown in Nebraska, USA.</title>
        <authorList>
            <person name="Schachtman D."/>
        </authorList>
    </citation>
    <scope>NUCLEOTIDE SEQUENCE [LARGE SCALE GENOMIC DNA]</scope>
    <source>
        <strain evidence="6 7">584</strain>
    </source>
</reference>
<evidence type="ECO:0000313" key="6">
    <source>
        <dbReference type="EMBL" id="MDR6293243.1"/>
    </source>
</evidence>
<organism evidence="6 7">
    <name type="scientific">Inquilinus ginsengisoli</name>
    <dbReference type="NCBI Taxonomy" id="363840"/>
    <lineage>
        <taxon>Bacteria</taxon>
        <taxon>Pseudomonadati</taxon>
        <taxon>Pseudomonadota</taxon>
        <taxon>Alphaproteobacteria</taxon>
        <taxon>Rhodospirillales</taxon>
        <taxon>Rhodospirillaceae</taxon>
        <taxon>Inquilinus</taxon>
    </lineage>
</organism>
<keyword evidence="7" id="KW-1185">Reference proteome</keyword>
<feature type="chain" id="PRO_5045842712" evidence="4">
    <location>
        <begin position="21"/>
        <end position="515"/>
    </location>
</feature>